<proteinExistence type="predicted"/>
<organism evidence="2 3">
    <name type="scientific">Aspergillus thermomutatus</name>
    <name type="common">Neosartorya pseudofischeri</name>
    <dbReference type="NCBI Taxonomy" id="41047"/>
    <lineage>
        <taxon>Eukaryota</taxon>
        <taxon>Fungi</taxon>
        <taxon>Dikarya</taxon>
        <taxon>Ascomycota</taxon>
        <taxon>Pezizomycotina</taxon>
        <taxon>Eurotiomycetes</taxon>
        <taxon>Eurotiomycetidae</taxon>
        <taxon>Eurotiales</taxon>
        <taxon>Aspergillaceae</taxon>
        <taxon>Aspergillus</taxon>
        <taxon>Aspergillus subgen. Fumigati</taxon>
    </lineage>
</organism>
<gene>
    <name evidence="2" type="ORF">CDV56_102237</name>
</gene>
<evidence type="ECO:0000259" key="1">
    <source>
        <dbReference type="Pfam" id="PF24120"/>
    </source>
</evidence>
<dbReference type="STRING" id="41047.A0A397G618"/>
<name>A0A397G618_ASPTH</name>
<comment type="caution">
    <text evidence="2">The sequence shown here is derived from an EMBL/GenBank/DDBJ whole genome shotgun (WGS) entry which is preliminary data.</text>
</comment>
<keyword evidence="3" id="KW-1185">Reference proteome</keyword>
<dbReference type="InterPro" id="IPR036770">
    <property type="entry name" value="Ankyrin_rpt-contain_sf"/>
</dbReference>
<dbReference type="GeneID" id="38124211"/>
<reference evidence="2" key="1">
    <citation type="submission" date="2018-08" db="EMBL/GenBank/DDBJ databases">
        <title>Draft genome sequence of azole-resistant Aspergillus thermomutatus (Neosartorya pseudofischeri) strain HMR AF 39, isolated from a human nasal aspirate.</title>
        <authorList>
            <person name="Parent-Michaud M."/>
            <person name="Dufresne P.J."/>
            <person name="Fournier E."/>
            <person name="Martineau C."/>
            <person name="Moreira S."/>
            <person name="Perkins V."/>
            <person name="De Repentigny L."/>
            <person name="Dufresne S.F."/>
        </authorList>
    </citation>
    <scope>NUCLEOTIDE SEQUENCE [LARGE SCALE GENOMIC DNA]</scope>
    <source>
        <strain evidence="2">HMR AF 39</strain>
    </source>
</reference>
<dbReference type="SUPFAM" id="SSF48403">
    <property type="entry name" value="Ankyrin repeat"/>
    <property type="match status" value="1"/>
</dbReference>
<dbReference type="Pfam" id="PF24120">
    <property type="entry name" value="SsdA_C"/>
    <property type="match status" value="1"/>
</dbReference>
<dbReference type="Proteomes" id="UP000215305">
    <property type="component" value="Unassembled WGS sequence"/>
</dbReference>
<dbReference type="AlphaFoldDB" id="A0A397G618"/>
<evidence type="ECO:0000313" key="2">
    <source>
        <dbReference type="EMBL" id="RHZ44343.1"/>
    </source>
</evidence>
<feature type="domain" description="Single-strand DNA deaminase toxin A-like C-terminal" evidence="1">
    <location>
        <begin position="278"/>
        <end position="336"/>
    </location>
</feature>
<dbReference type="EMBL" id="NKHU02000337">
    <property type="protein sequence ID" value="RHZ44343.1"/>
    <property type="molecule type" value="Genomic_DNA"/>
</dbReference>
<evidence type="ECO:0000313" key="3">
    <source>
        <dbReference type="Proteomes" id="UP000215305"/>
    </source>
</evidence>
<dbReference type="OrthoDB" id="341259at2759"/>
<dbReference type="VEuPathDB" id="FungiDB:CDV56_102237"/>
<dbReference type="InterPro" id="IPR057517">
    <property type="entry name" value="SsdA-like_C"/>
</dbReference>
<dbReference type="RefSeq" id="XP_026610272.1">
    <property type="nucleotide sequence ID" value="XM_026755856.1"/>
</dbReference>
<protein>
    <recommendedName>
        <fullName evidence="1">Single-strand DNA deaminase toxin A-like C-terminal domain-containing protein</fullName>
    </recommendedName>
</protein>
<accession>A0A397G618</accession>
<dbReference type="Gene3D" id="1.25.40.20">
    <property type="entry name" value="Ankyrin repeat-containing domain"/>
    <property type="match status" value="1"/>
</dbReference>
<sequence>MSRARIIDIDVLHWNASSVYVRCPFCERVHRHGFVDYEPGLRFSHCGNRASSYRFYFPIDQQTGEVAYEIDKRNARFVNVCQLGDLKDASDDDELLEQQLMRANISDEWGANMVIAAREYLTIRVPDGESFRTKRILFAISNCVNGRANAVKKFLDKSPDAAFFLQGKYTDGQTMLILASMEQSPDMGRLDNVKLLLANGANKYLRDFDNRRAVDMAQPIARNLEERDTRAPWYKEAAALRDRERREIASILDDSLTWRRTVKAIAVLERGCGFPQIAAMSGWSHERSPVHLNGQVWTDKVMHLASGIGHTLAPIANRDHGKPGRFHASHAEKHLMAYFVDRHVFLPEDTGPDEGIEDEIGRLSLQIEAKIDSCATVRRFFETQQRKENLEQELFVAHEPMPGDDGDIEDVELVQRLKQDISHAKEELRHLEAHPEVGGVRLLQRKLRSAEKMERVHNRLLPLSERAPPIALKSAVILISAPSEEICKDCQMFRDRLNETFGLSIELAERTI</sequence>